<comment type="caution">
    <text evidence="1">The sequence shown here is derived from an EMBL/GenBank/DDBJ whole genome shotgun (WGS) entry which is preliminary data.</text>
</comment>
<name>A0A4S3JDX1_9EURO</name>
<dbReference type="VEuPathDB" id="FungiDB:EYZ11_007941"/>
<dbReference type="EMBL" id="SOSA01000323">
    <property type="protein sequence ID" value="THC92578.1"/>
    <property type="molecule type" value="Genomic_DNA"/>
</dbReference>
<sequence length="67" mass="7468">MNVSSDKQFAEGDKIEMLSADTVIIYRSATRTHAEEIQAIREDIRNLKNIYLGSNVRIVNSIVDGAS</sequence>
<organism evidence="1 2">
    <name type="scientific">Aspergillus tanneri</name>
    <dbReference type="NCBI Taxonomy" id="1220188"/>
    <lineage>
        <taxon>Eukaryota</taxon>
        <taxon>Fungi</taxon>
        <taxon>Dikarya</taxon>
        <taxon>Ascomycota</taxon>
        <taxon>Pezizomycotina</taxon>
        <taxon>Eurotiomycetes</taxon>
        <taxon>Eurotiomycetidae</taxon>
        <taxon>Eurotiales</taxon>
        <taxon>Aspergillaceae</taxon>
        <taxon>Aspergillus</taxon>
        <taxon>Aspergillus subgen. Circumdati</taxon>
    </lineage>
</organism>
<keyword evidence="2" id="KW-1185">Reference proteome</keyword>
<protein>
    <submittedName>
        <fullName evidence="1">Uncharacterized protein</fullName>
    </submittedName>
</protein>
<gene>
    <name evidence="1" type="ORF">EYZ11_007941</name>
</gene>
<reference evidence="1 2" key="1">
    <citation type="submission" date="2019-03" db="EMBL/GenBank/DDBJ databases">
        <title>The genome sequence of a newly discovered highly antifungal drug resistant Aspergillus species, Aspergillus tanneri NIH 1004.</title>
        <authorList>
            <person name="Mounaud S."/>
            <person name="Singh I."/>
            <person name="Joardar V."/>
            <person name="Pakala S."/>
            <person name="Pakala S."/>
            <person name="Venepally P."/>
            <person name="Hoover J."/>
            <person name="Nierman W."/>
            <person name="Chung J."/>
            <person name="Losada L."/>
        </authorList>
    </citation>
    <scope>NUCLEOTIDE SEQUENCE [LARGE SCALE GENOMIC DNA]</scope>
    <source>
        <strain evidence="1 2">NIH1004</strain>
    </source>
</reference>
<dbReference type="AlphaFoldDB" id="A0A4S3JDX1"/>
<dbReference type="Proteomes" id="UP000308092">
    <property type="component" value="Unassembled WGS sequence"/>
</dbReference>
<evidence type="ECO:0000313" key="1">
    <source>
        <dbReference type="EMBL" id="THC92578.1"/>
    </source>
</evidence>
<proteinExistence type="predicted"/>
<evidence type="ECO:0000313" key="2">
    <source>
        <dbReference type="Proteomes" id="UP000308092"/>
    </source>
</evidence>
<accession>A0A4S3JDX1</accession>